<comment type="caution">
    <text evidence="2">The sequence shown here is derived from an EMBL/GenBank/DDBJ whole genome shotgun (WGS) entry which is preliminary data.</text>
</comment>
<dbReference type="Proteomes" id="UP001155144">
    <property type="component" value="Unassembled WGS sequence"/>
</dbReference>
<keyword evidence="1" id="KW-1133">Transmembrane helix</keyword>
<dbReference type="InterPro" id="IPR014721">
    <property type="entry name" value="Ribsml_uS5_D2-typ_fold_subgr"/>
</dbReference>
<organism evidence="2 3">
    <name type="scientific">Salinibacter ruber</name>
    <dbReference type="NCBI Taxonomy" id="146919"/>
    <lineage>
        <taxon>Bacteria</taxon>
        <taxon>Pseudomonadati</taxon>
        <taxon>Rhodothermota</taxon>
        <taxon>Rhodothermia</taxon>
        <taxon>Rhodothermales</taxon>
        <taxon>Salinibacteraceae</taxon>
        <taxon>Salinibacter</taxon>
    </lineage>
</organism>
<feature type="transmembrane region" description="Helical" evidence="1">
    <location>
        <begin position="240"/>
        <end position="261"/>
    </location>
</feature>
<dbReference type="Gene3D" id="3.30.230.10">
    <property type="match status" value="1"/>
</dbReference>
<name>A0A9X2V6F0_9BACT</name>
<dbReference type="InterPro" id="IPR028994">
    <property type="entry name" value="Integrin_alpha_N"/>
</dbReference>
<dbReference type="SUPFAM" id="SSF69318">
    <property type="entry name" value="Integrin alpha N-terminal domain"/>
    <property type="match status" value="1"/>
</dbReference>
<protein>
    <submittedName>
        <fullName evidence="2">Uncharacterized protein</fullName>
    </submittedName>
</protein>
<dbReference type="AlphaFoldDB" id="A0A9X2V6F0"/>
<dbReference type="RefSeq" id="WP_259040222.1">
    <property type="nucleotide sequence ID" value="NZ_JANUAW010000001.1"/>
</dbReference>
<evidence type="ECO:0000313" key="3">
    <source>
        <dbReference type="Proteomes" id="UP001155144"/>
    </source>
</evidence>
<proteinExistence type="predicted"/>
<sequence length="600" mass="65798">MLDRWDRTVDGGTCVPVVERLPSWARTGHEDDLHVGALRQLTVQLYEPAEAEDQIRADVANQGAEDPSLTDGPEAAARRLLADRFSRLKDQHVKGRVAFSRAELSHGGRSAGLAISALFYGAVLRHARCRVRVHVRPEVLLTGGVATDGTVRPVSEGGLPVKVRTAFFSPKARLAVPDAQLEAAQLTRDALLKEFPHGRLDLVGVERLDGLFYDRRLTKQRRIGWVRHASRRLWGRRKEVTAGALVLGLLVVIGALLYGPFNQDPALTRFQGSTLLVENKSGRTLEEIEVGRGLVRRVDEGKAESPAAFADVVGNEARELFWGASLGEDARMDVLRAKAVGADTLLWERPLRFDVDFPNKPEVSSPNFGIADLAAEDLNRDGRPELYALANHRPYFPSLLLQLRPTDGTVQQRYLHPGHLRSGIEVVDVDDGPPPELLVGGHSNAFNDPVLAVLRPTDLDGHAPTHEEYVVGSSELAPHVAYLRFPSTALQKQRPTRYPMVFQVRPAPVIEAVEIVAQDGRLPDEGAGRPRVITTLGYDLRPRSVGTGGTYDRLADSLAQRGVLEAVPGLGDLREYGEEIQYWTGSGWSSGPTLVPVPEN</sequence>
<reference evidence="2" key="1">
    <citation type="submission" date="2022-08" db="EMBL/GenBank/DDBJ databases">
        <title>Genomic Encyclopedia of Type Strains, Phase V (KMG-V): Genome sequencing to study the core and pangenomes of soil and plant-associated prokaryotes.</title>
        <authorList>
            <person name="Whitman W."/>
        </authorList>
    </citation>
    <scope>NUCLEOTIDE SEQUENCE</scope>
    <source>
        <strain evidence="2">SP3026</strain>
    </source>
</reference>
<keyword evidence="1" id="KW-0472">Membrane</keyword>
<keyword evidence="1" id="KW-0812">Transmembrane</keyword>
<gene>
    <name evidence="2" type="ORF">GGP45_002540</name>
</gene>
<evidence type="ECO:0000313" key="2">
    <source>
        <dbReference type="EMBL" id="MCS4122182.1"/>
    </source>
</evidence>
<dbReference type="EMBL" id="JANUBL010000004">
    <property type="protein sequence ID" value="MCS4122182.1"/>
    <property type="molecule type" value="Genomic_DNA"/>
</dbReference>
<accession>A0A9X2V6F0</accession>
<evidence type="ECO:0000256" key="1">
    <source>
        <dbReference type="SAM" id="Phobius"/>
    </source>
</evidence>